<dbReference type="PANTHER" id="PTHR48100">
    <property type="entry name" value="BROAD-SPECIFICITY PHOSPHATASE YOR283W-RELATED"/>
    <property type="match status" value="1"/>
</dbReference>
<gene>
    <name evidence="2" type="ORF">SAMN05660293_03759</name>
</gene>
<dbReference type="InterPro" id="IPR050275">
    <property type="entry name" value="PGM_Phosphatase"/>
</dbReference>
<dbReference type="CDD" id="cd07067">
    <property type="entry name" value="HP_PGM_like"/>
    <property type="match status" value="1"/>
</dbReference>
<dbReference type="SUPFAM" id="SSF53254">
    <property type="entry name" value="Phosphoglycerate mutase-like"/>
    <property type="match status" value="1"/>
</dbReference>
<dbReference type="NCBIfam" id="TIGR03162">
    <property type="entry name" value="ribazole_cobC"/>
    <property type="match status" value="1"/>
</dbReference>
<dbReference type="GO" id="GO:0005737">
    <property type="term" value="C:cytoplasm"/>
    <property type="evidence" value="ECO:0007669"/>
    <property type="project" value="TreeGrafter"/>
</dbReference>
<organism evidence="2 3">
    <name type="scientific">Dyadobacter psychrophilus</name>
    <dbReference type="NCBI Taxonomy" id="651661"/>
    <lineage>
        <taxon>Bacteria</taxon>
        <taxon>Pseudomonadati</taxon>
        <taxon>Bacteroidota</taxon>
        <taxon>Cytophagia</taxon>
        <taxon>Cytophagales</taxon>
        <taxon>Spirosomataceae</taxon>
        <taxon>Dyadobacter</taxon>
    </lineage>
</organism>
<name>A0A1T5G7N8_9BACT</name>
<dbReference type="GO" id="GO:0009236">
    <property type="term" value="P:cobalamin biosynthetic process"/>
    <property type="evidence" value="ECO:0007669"/>
    <property type="project" value="UniProtKB-UniRule"/>
</dbReference>
<dbReference type="InterPro" id="IPR029033">
    <property type="entry name" value="His_PPase_superfam"/>
</dbReference>
<evidence type="ECO:0000256" key="1">
    <source>
        <dbReference type="NCBIfam" id="TIGR03162"/>
    </source>
</evidence>
<dbReference type="Gene3D" id="3.40.50.1240">
    <property type="entry name" value="Phosphoglycerate mutase-like"/>
    <property type="match status" value="1"/>
</dbReference>
<evidence type="ECO:0000313" key="3">
    <source>
        <dbReference type="Proteomes" id="UP000190897"/>
    </source>
</evidence>
<dbReference type="STRING" id="651661.SAMN05660293_03759"/>
<dbReference type="EC" id="3.1.3.73" evidence="1"/>
<sequence length="178" mass="20417">MEIYLIRHTTPLVQNGQIYGWSEIPLAESFSEELNTVKKQLAVSFDQVYSSPSIRCVKLAAGINSYVIADERLRELHFGDWEGKTWDTVDQDALQIWMDDFVNVCIPGGESMLQMAERLRSFWNDLMQHKVTNVAIVTHAGVIRIMLALHRKMDLKEIFDIKVGYGQIFKIKSPVPCK</sequence>
<keyword evidence="3" id="KW-1185">Reference proteome</keyword>
<evidence type="ECO:0000313" key="2">
    <source>
        <dbReference type="EMBL" id="SKC04374.1"/>
    </source>
</evidence>
<dbReference type="InterPro" id="IPR013078">
    <property type="entry name" value="His_Pase_superF_clade-1"/>
</dbReference>
<dbReference type="OrthoDB" id="9782128at2"/>
<dbReference type="AlphaFoldDB" id="A0A1T5G7N8"/>
<accession>A0A1T5G7N8</accession>
<dbReference type="PANTHER" id="PTHR48100:SF59">
    <property type="entry name" value="ADENOSYLCOBALAMIN_ALPHA-RIBAZOLE PHOSPHATASE"/>
    <property type="match status" value="1"/>
</dbReference>
<dbReference type="RefSeq" id="WP_082216274.1">
    <property type="nucleotide sequence ID" value="NZ_FUZA01000005.1"/>
</dbReference>
<dbReference type="PIRSF" id="PIRSF000709">
    <property type="entry name" value="6PFK_2-Ptase"/>
    <property type="match status" value="1"/>
</dbReference>
<protein>
    <recommendedName>
        <fullName evidence="1">Alpha-ribazole phosphatase</fullName>
        <ecNumber evidence="1">3.1.3.73</ecNumber>
    </recommendedName>
</protein>
<dbReference type="SMART" id="SM00855">
    <property type="entry name" value="PGAM"/>
    <property type="match status" value="1"/>
</dbReference>
<dbReference type="InterPro" id="IPR017578">
    <property type="entry name" value="Ribazole_CobC"/>
</dbReference>
<dbReference type="GO" id="GO:0043755">
    <property type="term" value="F:alpha-ribazole phosphatase activity"/>
    <property type="evidence" value="ECO:0007669"/>
    <property type="project" value="UniProtKB-UniRule"/>
</dbReference>
<dbReference type="EMBL" id="FUZA01000005">
    <property type="protein sequence ID" value="SKC04374.1"/>
    <property type="molecule type" value="Genomic_DNA"/>
</dbReference>
<dbReference type="Pfam" id="PF00300">
    <property type="entry name" value="His_Phos_1"/>
    <property type="match status" value="1"/>
</dbReference>
<proteinExistence type="predicted"/>
<reference evidence="3" key="1">
    <citation type="submission" date="2017-02" db="EMBL/GenBank/DDBJ databases">
        <authorList>
            <person name="Varghese N."/>
            <person name="Submissions S."/>
        </authorList>
    </citation>
    <scope>NUCLEOTIDE SEQUENCE [LARGE SCALE GENOMIC DNA]</scope>
    <source>
        <strain evidence="3">DSM 22270</strain>
    </source>
</reference>
<dbReference type="Proteomes" id="UP000190897">
    <property type="component" value="Unassembled WGS sequence"/>
</dbReference>